<dbReference type="Gene3D" id="3.90.1110.10">
    <property type="entry name" value="RNA polymerase Rpb2, domain 2"/>
    <property type="match status" value="1"/>
</dbReference>
<organism evidence="20 21">
    <name type="scientific">candidate division MSBL1 archaeon SCGC-AAA385M02</name>
    <dbReference type="NCBI Taxonomy" id="1698287"/>
    <lineage>
        <taxon>Archaea</taxon>
        <taxon>Methanobacteriati</taxon>
        <taxon>Methanobacteriota</taxon>
        <taxon>candidate division MSBL1</taxon>
    </lineage>
</organism>
<reference evidence="20 21" key="1">
    <citation type="journal article" date="2016" name="Sci. Rep.">
        <title>Metabolic traits of an uncultured archaeal lineage -MSBL1- from brine pools of the Red Sea.</title>
        <authorList>
            <person name="Mwirichia R."/>
            <person name="Alam I."/>
            <person name="Rashid M."/>
            <person name="Vinu M."/>
            <person name="Ba-Alawi W."/>
            <person name="Anthony Kamau A."/>
            <person name="Kamanda Ngugi D."/>
            <person name="Goker M."/>
            <person name="Klenk H.P."/>
            <person name="Bajic V."/>
            <person name="Stingl U."/>
        </authorList>
    </citation>
    <scope>NUCLEOTIDE SEQUENCE [LARGE SCALE GENOMIC DNA]</scope>
    <source>
        <strain evidence="20">SCGC-AAA385M02</strain>
    </source>
</reference>
<evidence type="ECO:0000313" key="20">
    <source>
        <dbReference type="EMBL" id="KXB08975.1"/>
    </source>
</evidence>
<dbReference type="InterPro" id="IPR037034">
    <property type="entry name" value="RNA_pol_Rpb2_2_sf"/>
</dbReference>
<comment type="catalytic activity">
    <reaction evidence="10">
        <text>RNA(n) + a ribonucleoside 5'-triphosphate = RNA(n+1) + diphosphate</text>
        <dbReference type="Rhea" id="RHEA:21248"/>
        <dbReference type="Rhea" id="RHEA-COMP:14527"/>
        <dbReference type="Rhea" id="RHEA-COMP:17342"/>
        <dbReference type="ChEBI" id="CHEBI:33019"/>
        <dbReference type="ChEBI" id="CHEBI:61557"/>
        <dbReference type="ChEBI" id="CHEBI:140395"/>
        <dbReference type="EC" id="2.7.7.6"/>
    </reaction>
</comment>
<dbReference type="Gene3D" id="3.90.1100.10">
    <property type="match status" value="1"/>
</dbReference>
<keyword evidence="6" id="KW-0479">Metal-binding</keyword>
<dbReference type="Pfam" id="PF04566">
    <property type="entry name" value="RNA_pol_Rpb2_4"/>
    <property type="match status" value="1"/>
</dbReference>
<protein>
    <recommendedName>
        <fullName evidence="2">DNA-directed RNA polymerase</fullName>
        <ecNumber evidence="2">2.7.7.6</ecNumber>
    </recommendedName>
</protein>
<evidence type="ECO:0000259" key="17">
    <source>
        <dbReference type="Pfam" id="PF04565"/>
    </source>
</evidence>
<dbReference type="Pfam" id="PF04561">
    <property type="entry name" value="RNA_pol_Rpb2_2"/>
    <property type="match status" value="1"/>
</dbReference>
<dbReference type="InterPro" id="IPR007644">
    <property type="entry name" value="RNA_pol_bsu_protrusion"/>
</dbReference>
<accession>A0A133VRE0</accession>
<feature type="non-terminal residue" evidence="20">
    <location>
        <position position="1385"/>
    </location>
</feature>
<keyword evidence="8" id="KW-0804">Transcription</keyword>
<evidence type="ECO:0000259" key="16">
    <source>
        <dbReference type="Pfam" id="PF04563"/>
    </source>
</evidence>
<dbReference type="Pfam" id="PF00562">
    <property type="entry name" value="RNA_pol_Rpb2_6"/>
    <property type="match status" value="1"/>
</dbReference>
<dbReference type="Proteomes" id="UP000070248">
    <property type="component" value="Unassembled WGS sequence"/>
</dbReference>
<dbReference type="InterPro" id="IPR015712">
    <property type="entry name" value="DNA-dir_RNA_pol_su2"/>
</dbReference>
<feature type="domain" description="RNA polymerase Rpb2" evidence="14">
    <location>
        <begin position="1143"/>
        <end position="1256"/>
    </location>
</feature>
<evidence type="ECO:0000256" key="3">
    <source>
        <dbReference type="ARBA" id="ARBA00022478"/>
    </source>
</evidence>
<evidence type="ECO:0000256" key="11">
    <source>
        <dbReference type="RuleBase" id="RU000434"/>
    </source>
</evidence>
<evidence type="ECO:0000259" key="15">
    <source>
        <dbReference type="Pfam" id="PF04561"/>
    </source>
</evidence>
<dbReference type="EMBL" id="LHYL01000001">
    <property type="protein sequence ID" value="KXB08975.1"/>
    <property type="molecule type" value="Genomic_DNA"/>
</dbReference>
<feature type="domain" description="DNA-directed RNA polymerase subunit 2 hybrid-binding" evidence="13">
    <location>
        <begin position="774"/>
        <end position="1140"/>
    </location>
</feature>
<proteinExistence type="inferred from homology"/>
<feature type="domain" description="RNA polymerase Rpb2" evidence="15">
    <location>
        <begin position="260"/>
        <end position="394"/>
    </location>
</feature>
<evidence type="ECO:0000256" key="9">
    <source>
        <dbReference type="ARBA" id="ARBA00025838"/>
    </source>
</evidence>
<gene>
    <name evidence="20" type="ORF">AKJ59_00140</name>
</gene>
<dbReference type="InterPro" id="IPR007646">
    <property type="entry name" value="RNA_pol_Rpb2_4"/>
</dbReference>
<dbReference type="InterPro" id="IPR007120">
    <property type="entry name" value="DNA-dir_RNAP_su2_dom"/>
</dbReference>
<keyword evidence="5" id="KW-0548">Nucleotidyltransferase</keyword>
<evidence type="ECO:0000256" key="4">
    <source>
        <dbReference type="ARBA" id="ARBA00022679"/>
    </source>
</evidence>
<dbReference type="InterPro" id="IPR007647">
    <property type="entry name" value="RNA_pol_Rpb2_5"/>
</dbReference>
<dbReference type="Gene3D" id="2.40.270.10">
    <property type="entry name" value="DNA-directed RNA polymerase, subunit 2, domain 6"/>
    <property type="match status" value="1"/>
</dbReference>
<comment type="subunit">
    <text evidence="9">Part of the RNA polymerase complex.</text>
</comment>
<dbReference type="Pfam" id="PF04565">
    <property type="entry name" value="RNA_pol_Rpb2_3"/>
    <property type="match status" value="1"/>
</dbReference>
<sequence length="1385" mass="159516">MTSIDNDDVPNPEDNSNSLLENVGWHVIDTYFKDNPNCLVQHQLDSYNDFMQQGLKSVFKEKNPIILLKNQDSETKEYRNQCRLYLGGKNGDKIYYGKPTIYDNNERSHFMFPNEARLRNMTYGISIHYDVEVEYTVLEANKNTGALEEVKETKLMQKVYLGRFPIMLMSNQCVLNGLTSQVRFNMGECKNDHGGYFIIDGKEKVVICQEKFADNMLYLRDKVNDKYSHSAEIRSISEDASKEMRNVAIRMVAPDATFTNGQIVVDVPNVRKPVPLFILMRALGVISDKEIIKHCLLDLKKNQSYMDLFVPSIHEASVVFTQKSALEYISTFTKYSSITYIHDILMNYFLPHVGEDNYEEKAYYVGYMVMNMLRLYNKEIPPTDRDSFKYKRVEVTGRLLYDLFKEYFTLQQKEIRLAMDREYKFSTIGENNKKIYEEKSRFFNFVEEKKDIIFRERIVETGFRKAFKGNWGGHEYTKKPGVVQPLNRLSYNSFISHLRKLNLPFDSSAKVIGPRRLHSSQWGKIDPVDTPDGGNVGLHKHLSITAHITSGCSGYPMIKWMRKHGELYTLEECSSEFMSNYTKVFVNGSWIGMIKVPVKINKKLHDYRRNALIPIFTSIHWNIETNELHIFTDSGRLCRPIFYMDTETSKPSYQRDGFLESIEKKKSGSKTLSWNQMIAGYSKKKTSIVFEPKKCELYENIGDLYDGDNVNIDSLSDTKAVIEFIDTAEEECSLIAIREEDVEQSLARRSRGEKGKEYTHIEIHPSLMFGVMGNQIVFPENNQLPRDLFSCGQSKQGVSLYHSNYQNRIDKMGVVLNYGQIPLVKSRYMNYINKEEHPYGENPIVAIMVYGSYNVEDSILFNEGSVKRGMFRTTYMNSYEAEEESENVDGVLNESIFSNIEDKNVDRLKPGYDYSQLDKYGMVKENTLLDDKVVLIGKVSRNTEDIGKYTDASIVPKKGQLGFVDKTFLMDDEEGKRLAKVRIREERIPKIGDKFCSRCGQKGTIGLIIPESDMPYTADGIKPDLIINPHAIPSRMTIGQLVECLMGKACASYGGFGDCTAFVNKGSRHQHFGEMLTRIGYHSSGTEILYNGMTGEQLQSQIFIGPTYYMRLKHMVKDKINYRARGPRTLLTRQTVQGRANNGGLRIGEMERDGILAHGASKFLQQSMMERGDEYYMAVCNKTGAIAIYNEHKNLFLSPQVDGPIQFGDNIENMEDLRIEKISKYGRSFSVLRIPYAFKLLMQELKSMNIQMRLITEENIDQMTSLSFSDNIKLLTHDALMTGKKLNELNEKNKKESLNAFRGLKISNIMKRVDVDEQVIEQPLQPPSQQMMYYQPPYESDWDWRQSGMMMMATSSTNDTNLYPEPDYDPNQPSQITNEMQMDKN</sequence>
<dbReference type="Pfam" id="PF04563">
    <property type="entry name" value="RNA_pol_Rpb2_1"/>
    <property type="match status" value="1"/>
</dbReference>
<dbReference type="InterPro" id="IPR014724">
    <property type="entry name" value="RNA_pol_RPB2_OB-fold"/>
</dbReference>
<evidence type="ECO:0000313" key="21">
    <source>
        <dbReference type="Proteomes" id="UP000070248"/>
    </source>
</evidence>
<dbReference type="GO" id="GO:0032549">
    <property type="term" value="F:ribonucleoside binding"/>
    <property type="evidence" value="ECO:0007669"/>
    <property type="project" value="InterPro"/>
</dbReference>
<dbReference type="GO" id="GO:0000428">
    <property type="term" value="C:DNA-directed RNA polymerase complex"/>
    <property type="evidence" value="ECO:0007669"/>
    <property type="project" value="UniProtKB-KW"/>
</dbReference>
<evidence type="ECO:0000256" key="1">
    <source>
        <dbReference type="ARBA" id="ARBA00006835"/>
    </source>
</evidence>
<dbReference type="EC" id="2.7.7.6" evidence="2"/>
<evidence type="ECO:0000256" key="6">
    <source>
        <dbReference type="ARBA" id="ARBA00022723"/>
    </source>
</evidence>
<keyword evidence="4" id="KW-0808">Transferase</keyword>
<dbReference type="InterPro" id="IPR007645">
    <property type="entry name" value="RNA_pol_Rpb2_3"/>
</dbReference>
<evidence type="ECO:0000259" key="19">
    <source>
        <dbReference type="Pfam" id="PF04567"/>
    </source>
</evidence>
<dbReference type="Pfam" id="PF04560">
    <property type="entry name" value="RNA_pol_Rpb2_7"/>
    <property type="match status" value="1"/>
</dbReference>
<dbReference type="GO" id="GO:0006351">
    <property type="term" value="P:DNA-templated transcription"/>
    <property type="evidence" value="ECO:0007669"/>
    <property type="project" value="InterPro"/>
</dbReference>
<dbReference type="Gene3D" id="3.90.1800.10">
    <property type="entry name" value="RNA polymerase alpha subunit dimerisation domain"/>
    <property type="match status" value="1"/>
</dbReference>
<evidence type="ECO:0000256" key="12">
    <source>
        <dbReference type="SAM" id="MobiDB-lite"/>
    </source>
</evidence>
<dbReference type="GO" id="GO:0003899">
    <property type="term" value="F:DNA-directed RNA polymerase activity"/>
    <property type="evidence" value="ECO:0007669"/>
    <property type="project" value="UniProtKB-EC"/>
</dbReference>
<dbReference type="GO" id="GO:0046872">
    <property type="term" value="F:metal ion binding"/>
    <property type="evidence" value="ECO:0007669"/>
    <property type="project" value="UniProtKB-KW"/>
</dbReference>
<comment type="similarity">
    <text evidence="1 11">Belongs to the RNA polymerase beta chain family.</text>
</comment>
<evidence type="ECO:0000256" key="5">
    <source>
        <dbReference type="ARBA" id="ARBA00022695"/>
    </source>
</evidence>
<evidence type="ECO:0000256" key="10">
    <source>
        <dbReference type="ARBA" id="ARBA00048552"/>
    </source>
</evidence>
<dbReference type="CDD" id="cd00653">
    <property type="entry name" value="RNA_pol_B_RPB2"/>
    <property type="match status" value="1"/>
</dbReference>
<evidence type="ECO:0000256" key="7">
    <source>
        <dbReference type="ARBA" id="ARBA00022833"/>
    </source>
</evidence>
<dbReference type="Gene3D" id="2.40.50.150">
    <property type="match status" value="1"/>
</dbReference>
<dbReference type="InterPro" id="IPR007642">
    <property type="entry name" value="RNA_pol_Rpb2_2"/>
</dbReference>
<keyword evidence="21" id="KW-1185">Reference proteome</keyword>
<dbReference type="InterPro" id="IPR037033">
    <property type="entry name" value="DNA-dir_RNAP_su2_hyb_sf"/>
</dbReference>
<evidence type="ECO:0000259" key="14">
    <source>
        <dbReference type="Pfam" id="PF04560"/>
    </source>
</evidence>
<keyword evidence="3" id="KW-0240">DNA-directed RNA polymerase</keyword>
<evidence type="ECO:0000256" key="8">
    <source>
        <dbReference type="ARBA" id="ARBA00023163"/>
    </source>
</evidence>
<dbReference type="Pfam" id="PF04567">
    <property type="entry name" value="RNA_pol_Rpb2_5"/>
    <property type="match status" value="1"/>
</dbReference>
<dbReference type="GO" id="GO:0003677">
    <property type="term" value="F:DNA binding"/>
    <property type="evidence" value="ECO:0007669"/>
    <property type="project" value="InterPro"/>
</dbReference>
<evidence type="ECO:0000256" key="2">
    <source>
        <dbReference type="ARBA" id="ARBA00012418"/>
    </source>
</evidence>
<feature type="domain" description="RNA polymerase Rpb2" evidence="17">
    <location>
        <begin position="486"/>
        <end position="548"/>
    </location>
</feature>
<evidence type="ECO:0000259" key="13">
    <source>
        <dbReference type="Pfam" id="PF00562"/>
    </source>
</evidence>
<evidence type="ECO:0000259" key="18">
    <source>
        <dbReference type="Pfam" id="PF04566"/>
    </source>
</evidence>
<dbReference type="SUPFAM" id="SSF64484">
    <property type="entry name" value="beta and beta-prime subunits of DNA dependent RNA-polymerase"/>
    <property type="match status" value="1"/>
</dbReference>
<feature type="region of interest" description="Disordered" evidence="12">
    <location>
        <begin position="1356"/>
        <end position="1385"/>
    </location>
</feature>
<feature type="domain" description="RNA polymerase Rpb2" evidence="19">
    <location>
        <begin position="720"/>
        <end position="765"/>
    </location>
</feature>
<feature type="domain" description="RNA polymerase beta subunit protrusion" evidence="16">
    <location>
        <begin position="39"/>
        <end position="423"/>
    </location>
</feature>
<keyword evidence="7" id="KW-0862">Zinc</keyword>
<feature type="domain" description="RNA polymerase Rpb2" evidence="18">
    <location>
        <begin position="584"/>
        <end position="644"/>
    </location>
</feature>
<dbReference type="PANTHER" id="PTHR20856">
    <property type="entry name" value="DNA-DIRECTED RNA POLYMERASE I SUBUNIT 2"/>
    <property type="match status" value="1"/>
</dbReference>
<comment type="caution">
    <text evidence="20">The sequence shown here is derived from an EMBL/GenBank/DDBJ whole genome shotgun (WGS) entry which is preliminary data.</text>
</comment>
<name>A0A133VRE0_9EURY</name>
<feature type="compositionally biased region" description="Polar residues" evidence="12">
    <location>
        <begin position="1371"/>
        <end position="1385"/>
    </location>
</feature>
<dbReference type="InterPro" id="IPR007641">
    <property type="entry name" value="RNA_pol_Rpb2_7"/>
</dbReference>